<evidence type="ECO:0000313" key="2">
    <source>
        <dbReference type="EMBL" id="KAF2536557.1"/>
    </source>
</evidence>
<protein>
    <submittedName>
        <fullName evidence="2">Uncharacterized protein</fullName>
    </submittedName>
</protein>
<reference evidence="2" key="1">
    <citation type="submission" date="2019-12" db="EMBL/GenBank/DDBJ databases">
        <title>Genome sequencing and annotation of Brassica cretica.</title>
        <authorList>
            <person name="Studholme D.J."/>
            <person name="Sarris P.F."/>
        </authorList>
    </citation>
    <scope>NUCLEOTIDE SEQUENCE</scope>
    <source>
        <strain evidence="2">PFS-001/15</strain>
        <tissue evidence="2">Leaf</tissue>
    </source>
</reference>
<feature type="region of interest" description="Disordered" evidence="1">
    <location>
        <begin position="105"/>
        <end position="140"/>
    </location>
</feature>
<gene>
    <name evidence="2" type="ORF">F2Q68_00021032</name>
</gene>
<name>A0A8S9FVP9_BRACR</name>
<feature type="compositionally biased region" description="Basic residues" evidence="1">
    <location>
        <begin position="118"/>
        <end position="131"/>
    </location>
</feature>
<dbReference type="EMBL" id="QGKW02002228">
    <property type="protein sequence ID" value="KAF2536557.1"/>
    <property type="molecule type" value="Genomic_DNA"/>
</dbReference>
<sequence>MNRKLQCFISLMLMLPRDTRVRQAISDQGQSHVATFTKFTSNLDKGKGHVYSYPENNQPSQHLERSRPVFSMPLVQNELSDSSLTGVNGLPGAAVTTGFQIGLSAKTPLSGDSSVSKQQRRRPPSWKRKAQMVKDLLQGT</sequence>
<dbReference type="AlphaFoldDB" id="A0A8S9FVP9"/>
<evidence type="ECO:0000313" key="3">
    <source>
        <dbReference type="Proteomes" id="UP000712281"/>
    </source>
</evidence>
<comment type="caution">
    <text evidence="2">The sequence shown here is derived from an EMBL/GenBank/DDBJ whole genome shotgun (WGS) entry which is preliminary data.</text>
</comment>
<evidence type="ECO:0000256" key="1">
    <source>
        <dbReference type="SAM" id="MobiDB-lite"/>
    </source>
</evidence>
<dbReference type="Proteomes" id="UP000712281">
    <property type="component" value="Unassembled WGS sequence"/>
</dbReference>
<organism evidence="2 3">
    <name type="scientific">Brassica cretica</name>
    <name type="common">Mustard</name>
    <dbReference type="NCBI Taxonomy" id="69181"/>
    <lineage>
        <taxon>Eukaryota</taxon>
        <taxon>Viridiplantae</taxon>
        <taxon>Streptophyta</taxon>
        <taxon>Embryophyta</taxon>
        <taxon>Tracheophyta</taxon>
        <taxon>Spermatophyta</taxon>
        <taxon>Magnoliopsida</taxon>
        <taxon>eudicotyledons</taxon>
        <taxon>Gunneridae</taxon>
        <taxon>Pentapetalae</taxon>
        <taxon>rosids</taxon>
        <taxon>malvids</taxon>
        <taxon>Brassicales</taxon>
        <taxon>Brassicaceae</taxon>
        <taxon>Brassiceae</taxon>
        <taxon>Brassica</taxon>
    </lineage>
</organism>
<accession>A0A8S9FVP9</accession>
<proteinExistence type="predicted"/>